<keyword evidence="2" id="KW-1185">Reference proteome</keyword>
<reference evidence="2" key="1">
    <citation type="journal article" date="2008" name="Nat. Genet.">
        <title>The Pristionchus pacificus genome provides a unique perspective on nematode lifestyle and parasitism.</title>
        <authorList>
            <person name="Dieterich C."/>
            <person name="Clifton S.W."/>
            <person name="Schuster L.N."/>
            <person name="Chinwalla A."/>
            <person name="Delehaunty K."/>
            <person name="Dinkelacker I."/>
            <person name="Fulton L."/>
            <person name="Fulton R."/>
            <person name="Godfrey J."/>
            <person name="Minx P."/>
            <person name="Mitreva M."/>
            <person name="Roeseler W."/>
            <person name="Tian H."/>
            <person name="Witte H."/>
            <person name="Yang S.P."/>
            <person name="Wilson R.K."/>
            <person name="Sommer R.J."/>
        </authorList>
    </citation>
    <scope>NUCLEOTIDE SEQUENCE [LARGE SCALE GENOMIC DNA]</scope>
    <source>
        <strain evidence="2">PS312</strain>
    </source>
</reference>
<evidence type="ECO:0000313" key="2">
    <source>
        <dbReference type="Proteomes" id="UP000005239"/>
    </source>
</evidence>
<evidence type="ECO:0000313" key="1">
    <source>
        <dbReference type="EnsemblMetazoa" id="PPA12648.1"/>
    </source>
</evidence>
<accession>A0A8R1YF54</accession>
<name>A0A2A6CRL6_PRIPA</name>
<protein>
    <submittedName>
        <fullName evidence="1">Uncharacterized protein</fullName>
    </submittedName>
</protein>
<sequence>MTRTEMAELERKVAQFEYEKGTVSNKIQKLKSEEVRSRQNFSSYRGERKRAALFAVQDSQIIQFRTMLSSIEKECAITKDELYKERDELSRIELSMS</sequence>
<dbReference type="Proteomes" id="UP000005239">
    <property type="component" value="Unassembled WGS sequence"/>
</dbReference>
<organism evidence="1 2">
    <name type="scientific">Pristionchus pacificus</name>
    <name type="common">Parasitic nematode worm</name>
    <dbReference type="NCBI Taxonomy" id="54126"/>
    <lineage>
        <taxon>Eukaryota</taxon>
        <taxon>Metazoa</taxon>
        <taxon>Ecdysozoa</taxon>
        <taxon>Nematoda</taxon>
        <taxon>Chromadorea</taxon>
        <taxon>Rhabditida</taxon>
        <taxon>Rhabditina</taxon>
        <taxon>Diplogasteromorpha</taxon>
        <taxon>Diplogasteroidea</taxon>
        <taxon>Neodiplogasteridae</taxon>
        <taxon>Pristionchus</taxon>
    </lineage>
</organism>
<accession>A0A2A6CRL6</accession>
<gene>
    <name evidence="1" type="primary">WBGene00102202</name>
</gene>
<dbReference type="AlphaFoldDB" id="A0A2A6CRL6"/>
<dbReference type="EnsemblMetazoa" id="PPA12648.1">
    <property type="protein sequence ID" value="PPA12648.1"/>
    <property type="gene ID" value="WBGene00102202"/>
</dbReference>
<reference evidence="1" key="2">
    <citation type="submission" date="2022-06" db="UniProtKB">
        <authorList>
            <consortium name="EnsemblMetazoa"/>
        </authorList>
    </citation>
    <scope>IDENTIFICATION</scope>
    <source>
        <strain evidence="1">PS312</strain>
    </source>
</reference>
<proteinExistence type="predicted"/>